<dbReference type="KEGG" id="abe:ARB_00007"/>
<dbReference type="Proteomes" id="UP000008866">
    <property type="component" value="Unassembled WGS sequence"/>
</dbReference>
<accession>D4AUZ8</accession>
<reference evidence="3" key="1">
    <citation type="journal article" date="2011" name="Genome Biol.">
        <title>Comparative and functional genomics provide insights into the pathogenicity of dermatophytic fungi.</title>
        <authorList>
            <person name="Burmester A."/>
            <person name="Shelest E."/>
            <person name="Gloeckner G."/>
            <person name="Heddergott C."/>
            <person name="Schindler S."/>
            <person name="Staib P."/>
            <person name="Heidel A."/>
            <person name="Felder M."/>
            <person name="Petzold A."/>
            <person name="Szafranski K."/>
            <person name="Feuermann M."/>
            <person name="Pedruzzi I."/>
            <person name="Priebe S."/>
            <person name="Groth M."/>
            <person name="Winkler R."/>
            <person name="Li W."/>
            <person name="Kniemeyer O."/>
            <person name="Schroeckh V."/>
            <person name="Hertweck C."/>
            <person name="Hube B."/>
            <person name="White T.C."/>
            <person name="Platzer M."/>
            <person name="Guthke R."/>
            <person name="Heitman J."/>
            <person name="Woestemeyer J."/>
            <person name="Zipfel P.F."/>
            <person name="Monod M."/>
            <person name="Brakhage A.A."/>
        </authorList>
    </citation>
    <scope>NUCLEOTIDE SEQUENCE [LARGE SCALE GENOMIC DNA]</scope>
    <source>
        <strain evidence="3">ATCC MYA-4681 / CBS 112371</strain>
    </source>
</reference>
<feature type="compositionally biased region" description="Basic residues" evidence="1">
    <location>
        <begin position="1"/>
        <end position="18"/>
    </location>
</feature>
<gene>
    <name evidence="2" type="ORF">ARB_00007</name>
</gene>
<dbReference type="RefSeq" id="XP_003013560.1">
    <property type="nucleotide sequence ID" value="XM_003013514.1"/>
</dbReference>
<protein>
    <submittedName>
        <fullName evidence="2">Uncharacterized protein</fullName>
    </submittedName>
</protein>
<comment type="caution">
    <text evidence="2">The sequence shown here is derived from an EMBL/GenBank/DDBJ whole genome shotgun (WGS) entry which is preliminary data.</text>
</comment>
<name>D4AUZ8_ARTBC</name>
<proteinExistence type="predicted"/>
<feature type="region of interest" description="Disordered" evidence="1">
    <location>
        <begin position="1"/>
        <end position="24"/>
    </location>
</feature>
<sequence>MKLKKNNKKNKKKKKKKQQAREAEDDELHAFLHYGVRMAQMKKKKKRLDFSLLPIIEDSIGF</sequence>
<evidence type="ECO:0000313" key="3">
    <source>
        <dbReference type="Proteomes" id="UP000008866"/>
    </source>
</evidence>
<dbReference type="GeneID" id="9519844"/>
<organism evidence="2 3">
    <name type="scientific">Arthroderma benhamiae (strain ATCC MYA-4681 / CBS 112371)</name>
    <name type="common">Trichophyton mentagrophytes</name>
    <dbReference type="NCBI Taxonomy" id="663331"/>
    <lineage>
        <taxon>Eukaryota</taxon>
        <taxon>Fungi</taxon>
        <taxon>Dikarya</taxon>
        <taxon>Ascomycota</taxon>
        <taxon>Pezizomycotina</taxon>
        <taxon>Eurotiomycetes</taxon>
        <taxon>Eurotiomycetidae</taxon>
        <taxon>Onygenales</taxon>
        <taxon>Arthrodermataceae</taxon>
        <taxon>Trichophyton</taxon>
    </lineage>
</organism>
<dbReference type="AlphaFoldDB" id="D4AUZ8"/>
<evidence type="ECO:0000256" key="1">
    <source>
        <dbReference type="SAM" id="MobiDB-lite"/>
    </source>
</evidence>
<dbReference type="EMBL" id="ABSU01000012">
    <property type="protein sequence ID" value="EFE32920.1"/>
    <property type="molecule type" value="Genomic_DNA"/>
</dbReference>
<keyword evidence="3" id="KW-1185">Reference proteome</keyword>
<evidence type="ECO:0000313" key="2">
    <source>
        <dbReference type="EMBL" id="EFE32920.1"/>
    </source>
</evidence>
<dbReference type="HOGENOM" id="CLU_2903761_0_0_1"/>